<dbReference type="EMBL" id="JAAMRR010000662">
    <property type="protein sequence ID" value="NGX96035.1"/>
    <property type="molecule type" value="Genomic_DNA"/>
</dbReference>
<dbReference type="InterPro" id="IPR009506">
    <property type="entry name" value="YjiS-like"/>
</dbReference>
<evidence type="ECO:0000313" key="2">
    <source>
        <dbReference type="EMBL" id="NGX96035.1"/>
    </source>
</evidence>
<proteinExistence type="predicted"/>
<protein>
    <submittedName>
        <fullName evidence="2">DUF1127 domain-containing protein</fullName>
    </submittedName>
</protein>
<reference evidence="2" key="1">
    <citation type="submission" date="2020-02" db="EMBL/GenBank/DDBJ databases">
        <title>Draft genome sequence of Candidatus Afipia apatlaquensis IBT-C3, a potential strain for decolorization of textile dyes.</title>
        <authorList>
            <person name="Sanchez-Reyes A."/>
            <person name="Breton-Deval L."/>
            <person name="Mangelson H."/>
            <person name="Sanchez-Flores A."/>
        </authorList>
    </citation>
    <scope>NUCLEOTIDE SEQUENCE [LARGE SCALE GENOMIC DNA]</scope>
    <source>
        <strain evidence="2">IBT-C3</strain>
    </source>
</reference>
<comment type="caution">
    <text evidence="2">The sequence shown here is derived from an EMBL/GenBank/DDBJ whole genome shotgun (WGS) entry which is preliminary data.</text>
</comment>
<dbReference type="AlphaFoldDB" id="A0A7C9VL23"/>
<gene>
    <name evidence="2" type="ORF">G4V63_12650</name>
</gene>
<name>A0A7C9VL23_9BRAD</name>
<evidence type="ECO:0000259" key="1">
    <source>
        <dbReference type="Pfam" id="PF06568"/>
    </source>
</evidence>
<feature type="domain" description="YjiS-like" evidence="1">
    <location>
        <begin position="16"/>
        <end position="48"/>
    </location>
</feature>
<keyword evidence="3" id="KW-1185">Reference proteome</keyword>
<dbReference type="Pfam" id="PF06568">
    <property type="entry name" value="YjiS-like"/>
    <property type="match status" value="1"/>
</dbReference>
<evidence type="ECO:0000313" key="3">
    <source>
        <dbReference type="Proteomes" id="UP000480266"/>
    </source>
</evidence>
<sequence length="59" mass="7106">MLPIAICDGVRDVLNIVRTWRKRIRDRREIGAMSERQLNDMGMSWAEIAFEIEKPFWRE</sequence>
<accession>A0A7C9VL23</accession>
<dbReference type="Proteomes" id="UP000480266">
    <property type="component" value="Unassembled WGS sequence"/>
</dbReference>
<organism evidence="2 3">
    <name type="scientific">Candidatus Afipia apatlaquensis</name>
    <dbReference type="NCBI Taxonomy" id="2712852"/>
    <lineage>
        <taxon>Bacteria</taxon>
        <taxon>Pseudomonadati</taxon>
        <taxon>Pseudomonadota</taxon>
        <taxon>Alphaproteobacteria</taxon>
        <taxon>Hyphomicrobiales</taxon>
        <taxon>Nitrobacteraceae</taxon>
        <taxon>Afipia</taxon>
    </lineage>
</organism>